<evidence type="ECO:0000256" key="1">
    <source>
        <dbReference type="SAM" id="MobiDB-lite"/>
    </source>
</evidence>
<dbReference type="InterPro" id="IPR015943">
    <property type="entry name" value="WD40/YVTN_repeat-like_dom_sf"/>
</dbReference>
<feature type="region of interest" description="Disordered" evidence="1">
    <location>
        <begin position="40"/>
        <end position="68"/>
    </location>
</feature>
<dbReference type="InterPro" id="IPR016024">
    <property type="entry name" value="ARM-type_fold"/>
</dbReference>
<dbReference type="Gene3D" id="2.130.10.10">
    <property type="entry name" value="YVTN repeat-like/Quinoprotein amine dehydrogenase"/>
    <property type="match status" value="4"/>
</dbReference>
<gene>
    <name evidence="2" type="ORF">FTUN_8422</name>
</gene>
<evidence type="ECO:0000313" key="3">
    <source>
        <dbReference type="Proteomes" id="UP000503447"/>
    </source>
</evidence>
<dbReference type="SMART" id="SM00320">
    <property type="entry name" value="WD40"/>
    <property type="match status" value="5"/>
</dbReference>
<dbReference type="KEGG" id="ftj:FTUN_8422"/>
<feature type="region of interest" description="Disordered" evidence="1">
    <location>
        <begin position="915"/>
        <end position="935"/>
    </location>
</feature>
<dbReference type="SUPFAM" id="SSF82171">
    <property type="entry name" value="DPP6 N-terminal domain-like"/>
    <property type="match status" value="2"/>
</dbReference>
<organism evidence="2 3">
    <name type="scientific">Frigoriglobus tundricola</name>
    <dbReference type="NCBI Taxonomy" id="2774151"/>
    <lineage>
        <taxon>Bacteria</taxon>
        <taxon>Pseudomonadati</taxon>
        <taxon>Planctomycetota</taxon>
        <taxon>Planctomycetia</taxon>
        <taxon>Gemmatales</taxon>
        <taxon>Gemmataceae</taxon>
        <taxon>Frigoriglobus</taxon>
    </lineage>
</organism>
<dbReference type="SUPFAM" id="SSF48371">
    <property type="entry name" value="ARM repeat"/>
    <property type="match status" value="1"/>
</dbReference>
<dbReference type="EMBL" id="CP053452">
    <property type="protein sequence ID" value="QJX00784.1"/>
    <property type="molecule type" value="Genomic_DNA"/>
</dbReference>
<evidence type="ECO:0008006" key="4">
    <source>
        <dbReference type="Google" id="ProtNLM"/>
    </source>
</evidence>
<sequence>MTHMRERPTHTARTVPSPRSTAFARVIVIAVLWPAPVPAAENPHSTTPALPEAPAPRPTTDLYGDPLPPGAVARLGSVRLRHYGLADFFIRPDGRTARTVGRDGFLRTWDLATGRQTEAHALRGEFGRATGQSESVPVGGMARPMQEPQLLFSPDRRFLAAIFNSRVVVWDAGTGHELRALARTNVVMQRGRFSPNGQTLALLEHDRLVLLEWRSGREQNLNFRVGRDDNSLTLCSDQFSPDGRRLIVSNGFRNVSVHVYEVAGAGELFKLEECDHLPYVVSPDNKWLAVARGGQDIYLHLHDLATGSERGKIKLEGSACSIAFSPDGATVAISEQIEDNKAIVRLVDPGTRKERARYELNEAPAWMKFSPDGKRIACELVSGTVLVPTGPGCLVPCQNSEHARMTFSPDGRQLVGTAYDVQRLRVWDAATGREEHDHPAQVVRVGGGRTDRSPSFAVAPDSRLLAAGERHPGAVRLWNLGDGRLVRQLVPGDDTRWGEQLVFSADGGTLVAGDDSGALKYIDTRTGAVGRVIELEFPDAAPDAQLGFRGFRPTGVWVSPDLRWAVGLMRSNAPRALVRDLSLDAPVRPVGFPGDVGAWAWPNVAVWVAKERGAGLVVVSAVTGLTRVRLPGFYPWGGPVVFSPDGRLLAAVGEGHQHVVVREVATGRAVATVATGRVYCLTLAPDDRTLVTTGVNGLRVWDLATGRARTPHTGRVLPADHFLPESREIVFTPDGRRVVSNLADGTGLVWDLGAFTRERLGPAPDDAPQAALWADLESDDAKTGYGAVWRLIEAPPDATVRFLGERLKPVVGPDPQLVRRAIADLGHDDFFKREAAMGRLATLGPLVAADLDRAARGDESPEVRQRAGQLVGKWSDPVPKGETLRAVRAITALERIGTAHARKVLAKLAAGASGAQQTEEARAALARMDARRAKP</sequence>
<keyword evidence="3" id="KW-1185">Reference proteome</keyword>
<reference evidence="3" key="1">
    <citation type="submission" date="2020-05" db="EMBL/GenBank/DDBJ databases">
        <title>Frigoriglobus tundricola gen. nov., sp. nov., a psychrotolerant cellulolytic planctomycete of the family Gemmataceae with two divergent copies of 16S rRNA gene.</title>
        <authorList>
            <person name="Kulichevskaya I.S."/>
            <person name="Ivanova A.A."/>
            <person name="Naumoff D.G."/>
            <person name="Beletsky A.V."/>
            <person name="Rijpstra W.I.C."/>
            <person name="Sinninghe Damste J.S."/>
            <person name="Mardanov A.V."/>
            <person name="Ravin N.V."/>
            <person name="Dedysh S.N."/>
        </authorList>
    </citation>
    <scope>NUCLEOTIDE SEQUENCE [LARGE SCALE GENOMIC DNA]</scope>
    <source>
        <strain evidence="3">PL17</strain>
    </source>
</reference>
<dbReference type="InterPro" id="IPR001680">
    <property type="entry name" value="WD40_rpt"/>
</dbReference>
<proteinExistence type="predicted"/>
<evidence type="ECO:0000313" key="2">
    <source>
        <dbReference type="EMBL" id="QJX00784.1"/>
    </source>
</evidence>
<name>A0A6M5Z5T9_9BACT</name>
<dbReference type="Proteomes" id="UP000503447">
    <property type="component" value="Chromosome"/>
</dbReference>
<dbReference type="PANTHER" id="PTHR19879:SF9">
    <property type="entry name" value="TRANSCRIPTION INITIATION FACTOR TFIID SUBUNIT 5"/>
    <property type="match status" value="1"/>
</dbReference>
<dbReference type="PANTHER" id="PTHR19879">
    <property type="entry name" value="TRANSCRIPTION INITIATION FACTOR TFIID"/>
    <property type="match status" value="1"/>
</dbReference>
<protein>
    <recommendedName>
        <fullName evidence="4">WD40 repeat domain-containing protein</fullName>
    </recommendedName>
</protein>
<accession>A0A6M5Z5T9</accession>
<dbReference type="AlphaFoldDB" id="A0A6M5Z5T9"/>